<evidence type="ECO:0000256" key="1">
    <source>
        <dbReference type="SAM" id="MobiDB-lite"/>
    </source>
</evidence>
<protein>
    <submittedName>
        <fullName evidence="2">Uncharacterized protein</fullName>
    </submittedName>
</protein>
<dbReference type="HOGENOM" id="CLU_931011_0_0_1"/>
<gene>
    <name evidence="2" type="ORF">PILCRDRAFT_13048</name>
</gene>
<feature type="region of interest" description="Disordered" evidence="1">
    <location>
        <begin position="1"/>
        <end position="26"/>
    </location>
</feature>
<evidence type="ECO:0000313" key="2">
    <source>
        <dbReference type="EMBL" id="KIM76141.1"/>
    </source>
</evidence>
<reference evidence="3" key="2">
    <citation type="submission" date="2015-01" db="EMBL/GenBank/DDBJ databases">
        <title>Evolutionary Origins and Diversification of the Mycorrhizal Mutualists.</title>
        <authorList>
            <consortium name="DOE Joint Genome Institute"/>
            <consortium name="Mycorrhizal Genomics Consortium"/>
            <person name="Kohler A."/>
            <person name="Kuo A."/>
            <person name="Nagy L.G."/>
            <person name="Floudas D."/>
            <person name="Copeland A."/>
            <person name="Barry K.W."/>
            <person name="Cichocki N."/>
            <person name="Veneault-Fourrey C."/>
            <person name="LaButti K."/>
            <person name="Lindquist E.A."/>
            <person name="Lipzen A."/>
            <person name="Lundell T."/>
            <person name="Morin E."/>
            <person name="Murat C."/>
            <person name="Riley R."/>
            <person name="Ohm R."/>
            <person name="Sun H."/>
            <person name="Tunlid A."/>
            <person name="Henrissat B."/>
            <person name="Grigoriev I.V."/>
            <person name="Hibbett D.S."/>
            <person name="Martin F."/>
        </authorList>
    </citation>
    <scope>NUCLEOTIDE SEQUENCE [LARGE SCALE GENOMIC DNA]</scope>
    <source>
        <strain evidence="3">F 1598</strain>
    </source>
</reference>
<dbReference type="EMBL" id="KN833038">
    <property type="protein sequence ID" value="KIM76141.1"/>
    <property type="molecule type" value="Genomic_DNA"/>
</dbReference>
<accession>A0A0C3F8W9</accession>
<feature type="compositionally biased region" description="Polar residues" evidence="1">
    <location>
        <begin position="1"/>
        <end position="12"/>
    </location>
</feature>
<sequence>MSATGMHSFIQTSSSMSARAPRSSYQTANNRIRELVGPGGFLDSQTTDTQFFGDSQSLQGRWDNDITFDIHDDDLAFVPRDDSSESCNSESEPVATGFVPPASNAMQDEPSTLCELSFSLKASESALEVQEVEPSSKKAVAPTAAIQYTHQRDGTNDLAWTKLDAFINGPNWDPKIRVWMNLPIVRKHHPAILQVLQDSVWHHRCEEEGDLMFGLQKAVQQLYLPTLNRAPANVLQAEFIRLAEFLPQVYPGMVNAAHRSDLLRMQELINVGRQFLDGLQILVDTEKSAREAVNREVVI</sequence>
<organism evidence="2 3">
    <name type="scientific">Piloderma croceum (strain F 1598)</name>
    <dbReference type="NCBI Taxonomy" id="765440"/>
    <lineage>
        <taxon>Eukaryota</taxon>
        <taxon>Fungi</taxon>
        <taxon>Dikarya</taxon>
        <taxon>Basidiomycota</taxon>
        <taxon>Agaricomycotina</taxon>
        <taxon>Agaricomycetes</taxon>
        <taxon>Agaricomycetidae</taxon>
        <taxon>Atheliales</taxon>
        <taxon>Atheliaceae</taxon>
        <taxon>Piloderma</taxon>
    </lineage>
</organism>
<dbReference type="Proteomes" id="UP000054166">
    <property type="component" value="Unassembled WGS sequence"/>
</dbReference>
<dbReference type="InParanoid" id="A0A0C3F8W9"/>
<proteinExistence type="predicted"/>
<evidence type="ECO:0000313" key="3">
    <source>
        <dbReference type="Proteomes" id="UP000054166"/>
    </source>
</evidence>
<feature type="compositionally biased region" description="Low complexity" evidence="1">
    <location>
        <begin position="13"/>
        <end position="24"/>
    </location>
</feature>
<dbReference type="AlphaFoldDB" id="A0A0C3F8W9"/>
<keyword evidence="3" id="KW-1185">Reference proteome</keyword>
<feature type="region of interest" description="Disordered" evidence="1">
    <location>
        <begin position="80"/>
        <end position="101"/>
    </location>
</feature>
<reference evidence="2 3" key="1">
    <citation type="submission" date="2014-04" db="EMBL/GenBank/DDBJ databases">
        <authorList>
            <consortium name="DOE Joint Genome Institute"/>
            <person name="Kuo A."/>
            <person name="Tarkka M."/>
            <person name="Buscot F."/>
            <person name="Kohler A."/>
            <person name="Nagy L.G."/>
            <person name="Floudas D."/>
            <person name="Copeland A."/>
            <person name="Barry K.W."/>
            <person name="Cichocki N."/>
            <person name="Veneault-Fourrey C."/>
            <person name="LaButti K."/>
            <person name="Lindquist E.A."/>
            <person name="Lipzen A."/>
            <person name="Lundell T."/>
            <person name="Morin E."/>
            <person name="Murat C."/>
            <person name="Sun H."/>
            <person name="Tunlid A."/>
            <person name="Henrissat B."/>
            <person name="Grigoriev I.V."/>
            <person name="Hibbett D.S."/>
            <person name="Martin F."/>
            <person name="Nordberg H.P."/>
            <person name="Cantor M.N."/>
            <person name="Hua S.X."/>
        </authorList>
    </citation>
    <scope>NUCLEOTIDE SEQUENCE [LARGE SCALE GENOMIC DNA]</scope>
    <source>
        <strain evidence="2 3">F 1598</strain>
    </source>
</reference>
<name>A0A0C3F8W9_PILCF</name>